<name>X0WEB1_9ZZZZ</name>
<evidence type="ECO:0000313" key="2">
    <source>
        <dbReference type="EMBL" id="GAG11011.1"/>
    </source>
</evidence>
<gene>
    <name evidence="2" type="ORF">S01H1_37244</name>
</gene>
<evidence type="ECO:0000256" key="1">
    <source>
        <dbReference type="SAM" id="MobiDB-lite"/>
    </source>
</evidence>
<dbReference type="EMBL" id="BARS01023392">
    <property type="protein sequence ID" value="GAG11011.1"/>
    <property type="molecule type" value="Genomic_DNA"/>
</dbReference>
<reference evidence="2" key="1">
    <citation type="journal article" date="2014" name="Front. Microbiol.">
        <title>High frequency of phylogenetically diverse reductive dehalogenase-homologous genes in deep subseafloor sedimentary metagenomes.</title>
        <authorList>
            <person name="Kawai M."/>
            <person name="Futagami T."/>
            <person name="Toyoda A."/>
            <person name="Takaki Y."/>
            <person name="Nishi S."/>
            <person name="Hori S."/>
            <person name="Arai W."/>
            <person name="Tsubouchi T."/>
            <person name="Morono Y."/>
            <person name="Uchiyama I."/>
            <person name="Ito T."/>
            <person name="Fujiyama A."/>
            <person name="Inagaki F."/>
            <person name="Takami H."/>
        </authorList>
    </citation>
    <scope>NUCLEOTIDE SEQUENCE</scope>
    <source>
        <strain evidence="2">Expedition CK06-06</strain>
    </source>
</reference>
<feature type="region of interest" description="Disordered" evidence="1">
    <location>
        <begin position="60"/>
        <end position="98"/>
    </location>
</feature>
<dbReference type="AlphaFoldDB" id="X0WEB1"/>
<comment type="caution">
    <text evidence="2">The sequence shown here is derived from an EMBL/GenBank/DDBJ whole genome shotgun (WGS) entry which is preliminary data.</text>
</comment>
<sequence length="98" mass="11161">GSTTISGIKDDVVKSIIPEIKTTLRPAEMKQMIKTKVAERIEREEAIRLKHLEMQFKKQETQKGLIGPPLQKPTMEYTKSSIPLSPGQRLKSMNQWGK</sequence>
<proteinExistence type="predicted"/>
<organism evidence="2">
    <name type="scientific">marine sediment metagenome</name>
    <dbReference type="NCBI Taxonomy" id="412755"/>
    <lineage>
        <taxon>unclassified sequences</taxon>
        <taxon>metagenomes</taxon>
        <taxon>ecological metagenomes</taxon>
    </lineage>
</organism>
<protein>
    <submittedName>
        <fullName evidence="2">Uncharacterized protein</fullName>
    </submittedName>
</protein>
<accession>X0WEB1</accession>
<feature type="non-terminal residue" evidence="2">
    <location>
        <position position="1"/>
    </location>
</feature>